<name>A0A9K3D076_9EUKA</name>
<dbReference type="AlphaFoldDB" id="A0A9K3D076"/>
<organism evidence="2 3">
    <name type="scientific">Kipferlia bialata</name>
    <dbReference type="NCBI Taxonomy" id="797122"/>
    <lineage>
        <taxon>Eukaryota</taxon>
        <taxon>Metamonada</taxon>
        <taxon>Carpediemonas-like organisms</taxon>
        <taxon>Kipferlia</taxon>
    </lineage>
</organism>
<protein>
    <submittedName>
        <fullName evidence="2">Uncharacterized protein</fullName>
    </submittedName>
</protein>
<comment type="caution">
    <text evidence="2">The sequence shown here is derived from an EMBL/GenBank/DDBJ whole genome shotgun (WGS) entry which is preliminary data.</text>
</comment>
<keyword evidence="3" id="KW-1185">Reference proteome</keyword>
<feature type="region of interest" description="Disordered" evidence="1">
    <location>
        <begin position="1"/>
        <end position="20"/>
    </location>
</feature>
<sequence>MSTAPGMRGRGDNRGETVGDLERKLAIREKELRHKSAAAEVSMAFIAFLPGLPLHDHPAPSRLELDELRKMRTELSVAKEEQEAARANVLKVHRKRRERREREQQRVVYGGRTGATEDRIGGVEGEGDMDREGSADSLGPSHSCGSLYSDEGGMEDSGERGDSYGSTGSGGYSREDSGYSRTGSEYSREDSGYSMSYEGSNYEGAGVATDPPQEGERERQTRQRGMHKAVSSPYLRDEEEEGSDLSDND</sequence>
<dbReference type="EMBL" id="BDIP01002155">
    <property type="protein sequence ID" value="GIQ85820.1"/>
    <property type="molecule type" value="Genomic_DNA"/>
</dbReference>
<feature type="compositionally biased region" description="Basic and acidic residues" evidence="1">
    <location>
        <begin position="9"/>
        <end position="20"/>
    </location>
</feature>
<evidence type="ECO:0000313" key="2">
    <source>
        <dbReference type="EMBL" id="GIQ85820.1"/>
    </source>
</evidence>
<evidence type="ECO:0000256" key="1">
    <source>
        <dbReference type="SAM" id="MobiDB-lite"/>
    </source>
</evidence>
<proteinExistence type="predicted"/>
<accession>A0A9K3D076</accession>
<dbReference type="Proteomes" id="UP000265618">
    <property type="component" value="Unassembled WGS sequence"/>
</dbReference>
<feature type="region of interest" description="Disordered" evidence="1">
    <location>
        <begin position="88"/>
        <end position="249"/>
    </location>
</feature>
<feature type="compositionally biased region" description="Acidic residues" evidence="1">
    <location>
        <begin position="237"/>
        <end position="249"/>
    </location>
</feature>
<evidence type="ECO:0000313" key="3">
    <source>
        <dbReference type="Proteomes" id="UP000265618"/>
    </source>
</evidence>
<reference evidence="2 3" key="1">
    <citation type="journal article" date="2018" name="PLoS ONE">
        <title>The draft genome of Kipferlia bialata reveals reductive genome evolution in fornicate parasites.</title>
        <authorList>
            <person name="Tanifuji G."/>
            <person name="Takabayashi S."/>
            <person name="Kume K."/>
            <person name="Takagi M."/>
            <person name="Nakayama T."/>
            <person name="Kamikawa R."/>
            <person name="Inagaki Y."/>
            <person name="Hashimoto T."/>
        </authorList>
    </citation>
    <scope>NUCLEOTIDE SEQUENCE [LARGE SCALE GENOMIC DNA]</scope>
    <source>
        <strain evidence="2">NY0173</strain>
    </source>
</reference>
<gene>
    <name evidence="2" type="ORF">KIPB_007554</name>
</gene>